<evidence type="ECO:0000256" key="10">
    <source>
        <dbReference type="PIRSR" id="PIRSR000485-2"/>
    </source>
</evidence>
<protein>
    <recommendedName>
        <fullName evidence="7">Amidophosphoribosyltransferase</fullName>
        <shortName evidence="7">ATase</shortName>
        <ecNumber evidence="7">2.4.2.14</ecNumber>
    </recommendedName>
    <alternativeName>
        <fullName evidence="7">Glutamine phosphoribosylpyrophosphate amidotransferase</fullName>
        <shortName evidence="7">GPATase</shortName>
    </alternativeName>
</protein>
<dbReference type="Gene3D" id="3.60.20.10">
    <property type="entry name" value="Glutamine Phosphoribosylpyrophosphate, subunit 1, domain 1"/>
    <property type="match status" value="1"/>
</dbReference>
<dbReference type="CDD" id="cd00715">
    <property type="entry name" value="GPATase_N"/>
    <property type="match status" value="1"/>
</dbReference>
<proteinExistence type="inferred from homology"/>
<dbReference type="GO" id="GO:0006189">
    <property type="term" value="P:'de novo' IMP biosynthetic process"/>
    <property type="evidence" value="ECO:0007669"/>
    <property type="project" value="UniProtKB-UniRule"/>
</dbReference>
<dbReference type="EC" id="2.4.2.14" evidence="7"/>
<evidence type="ECO:0000313" key="13">
    <source>
        <dbReference type="EMBL" id="MYE38060.1"/>
    </source>
</evidence>
<comment type="function">
    <text evidence="7">Catalyzes the formation of phosphoribosylamine from phosphoribosylpyrophosphate (PRPP) and glutamine.</text>
</comment>
<comment type="pathway">
    <text evidence="1 7 8">Purine metabolism; IMP biosynthesis via de novo pathway; N(1)-(5-phospho-D-ribosyl)glycinamide from 5-phospho-alpha-D-ribose 1-diphosphate: step 1/2.</text>
</comment>
<dbReference type="PIRSF" id="PIRSF000485">
    <property type="entry name" value="Amd_phspho_trans"/>
    <property type="match status" value="1"/>
</dbReference>
<dbReference type="CDD" id="cd06223">
    <property type="entry name" value="PRTases_typeI"/>
    <property type="match status" value="1"/>
</dbReference>
<dbReference type="InterPro" id="IPR035584">
    <property type="entry name" value="PurF_N"/>
</dbReference>
<dbReference type="InterPro" id="IPR005854">
    <property type="entry name" value="PurF"/>
</dbReference>
<keyword evidence="7 10" id="KW-0479">Metal-binding</keyword>
<dbReference type="NCBIfam" id="TIGR01134">
    <property type="entry name" value="purF"/>
    <property type="match status" value="1"/>
</dbReference>
<dbReference type="GO" id="GO:0051539">
    <property type="term" value="F:4 iron, 4 sulfur cluster binding"/>
    <property type="evidence" value="ECO:0007669"/>
    <property type="project" value="UniProtKB-KW"/>
</dbReference>
<dbReference type="AlphaFoldDB" id="A0A845D8L0"/>
<evidence type="ECO:0000256" key="5">
    <source>
        <dbReference type="ARBA" id="ARBA00022755"/>
    </source>
</evidence>
<dbReference type="Pfam" id="PF13522">
    <property type="entry name" value="GATase_6"/>
    <property type="match status" value="1"/>
</dbReference>
<keyword evidence="7 11" id="KW-0408">Iron</keyword>
<reference evidence="13 14" key="1">
    <citation type="submission" date="2019-09" db="EMBL/GenBank/DDBJ databases">
        <title>Characterisation of the sponge microbiome using genome-centric metagenomics.</title>
        <authorList>
            <person name="Engelberts J.P."/>
            <person name="Robbins S.J."/>
            <person name="De Goeij J.M."/>
            <person name="Aranda M."/>
            <person name="Bell S.C."/>
            <person name="Webster N.S."/>
        </authorList>
    </citation>
    <scope>NUCLEOTIDE SEQUENCE [LARGE SCALE GENOMIC DNA]</scope>
    <source>
        <strain evidence="13">SB0662_bin_43</strain>
    </source>
</reference>
<gene>
    <name evidence="7 13" type="primary">purF</name>
    <name evidence="13" type="ORF">F4X82_00885</name>
</gene>
<feature type="binding site" evidence="7 10">
    <location>
        <position position="356"/>
    </location>
    <ligand>
        <name>Mg(2+)</name>
        <dbReference type="ChEBI" id="CHEBI:18420"/>
    </ligand>
</feature>
<dbReference type="PROSITE" id="PS51278">
    <property type="entry name" value="GATASE_TYPE_2"/>
    <property type="match status" value="1"/>
</dbReference>
<dbReference type="Pfam" id="PF00156">
    <property type="entry name" value="Pribosyltran"/>
    <property type="match status" value="1"/>
</dbReference>
<dbReference type="GO" id="GO:0000287">
    <property type="term" value="F:magnesium ion binding"/>
    <property type="evidence" value="ECO:0007669"/>
    <property type="project" value="UniProtKB-UniRule"/>
</dbReference>
<comment type="cofactor">
    <cofactor evidence="7 10">
        <name>Mg(2+)</name>
        <dbReference type="ChEBI" id="CHEBI:18420"/>
    </cofactor>
    <text evidence="7 10">Binds 1 Mg(2+) ion per subunit.</text>
</comment>
<keyword evidence="4 7" id="KW-0808">Transferase</keyword>
<dbReference type="SUPFAM" id="SSF56235">
    <property type="entry name" value="N-terminal nucleophile aminohydrolases (Ntn hydrolases)"/>
    <property type="match status" value="1"/>
</dbReference>
<feature type="binding site" evidence="7 10">
    <location>
        <position position="293"/>
    </location>
    <ligand>
        <name>Mg(2+)</name>
        <dbReference type="ChEBI" id="CHEBI:18420"/>
    </ligand>
</feature>
<feature type="binding site" evidence="7 11">
    <location>
        <position position="392"/>
    </location>
    <ligand>
        <name>[4Fe-4S] cluster</name>
        <dbReference type="ChEBI" id="CHEBI:49883"/>
    </ligand>
</feature>
<dbReference type="Gene3D" id="3.40.50.2020">
    <property type="match status" value="1"/>
</dbReference>
<dbReference type="UniPathway" id="UPA00074">
    <property type="reaction ID" value="UER00124"/>
</dbReference>
<evidence type="ECO:0000256" key="7">
    <source>
        <dbReference type="HAMAP-Rule" id="MF_01931"/>
    </source>
</evidence>
<feature type="binding site" evidence="7 10">
    <location>
        <position position="355"/>
    </location>
    <ligand>
        <name>Mg(2+)</name>
        <dbReference type="ChEBI" id="CHEBI:18420"/>
    </ligand>
</feature>
<evidence type="ECO:0000256" key="1">
    <source>
        <dbReference type="ARBA" id="ARBA00005209"/>
    </source>
</evidence>
<feature type="domain" description="Glutamine amidotransferase type-2" evidence="12">
    <location>
        <begin position="10"/>
        <end position="230"/>
    </location>
</feature>
<dbReference type="GO" id="GO:0004044">
    <property type="term" value="F:amidophosphoribosyltransferase activity"/>
    <property type="evidence" value="ECO:0007669"/>
    <property type="project" value="UniProtKB-UniRule"/>
</dbReference>
<keyword evidence="7 11" id="KW-0411">Iron-sulfur</keyword>
<dbReference type="InterPro" id="IPR029055">
    <property type="entry name" value="Ntn_hydrolases_N"/>
</dbReference>
<feature type="binding site" evidence="7 11">
    <location>
        <position position="442"/>
    </location>
    <ligand>
        <name>[4Fe-4S] cluster</name>
        <dbReference type="ChEBI" id="CHEBI:49883"/>
    </ligand>
</feature>
<accession>A0A845D8L0</accession>
<keyword evidence="7 10" id="KW-0460">Magnesium</keyword>
<evidence type="ECO:0000256" key="2">
    <source>
        <dbReference type="ARBA" id="ARBA00010138"/>
    </source>
</evidence>
<comment type="caution">
    <text evidence="13">The sequence shown here is derived from an EMBL/GenBank/DDBJ whole genome shotgun (WGS) entry which is preliminary data.</text>
</comment>
<comment type="similarity">
    <text evidence="2 7 8">In the C-terminal section; belongs to the purine/pyrimidine phosphoribosyltransferase family.</text>
</comment>
<evidence type="ECO:0000256" key="4">
    <source>
        <dbReference type="ARBA" id="ARBA00022679"/>
    </source>
</evidence>
<dbReference type="InterPro" id="IPR029057">
    <property type="entry name" value="PRTase-like"/>
</dbReference>
<dbReference type="InterPro" id="IPR000836">
    <property type="entry name" value="PRTase_dom"/>
</dbReference>
<sequence length="460" mass="50202">MEQRALRENCGVFGVWSRSIGVAQTVFYGLYVLQHRGQESAGMCLTDGTSLFSHKGMGLVSQIFTEEHLFATHPSIAGIGHTRYATAGESILENAQPLEMPDPFGVPVALGHNGTVVNADEVRSDLQEQGYFFVSQTDTEVLMRYLLTHGRSWKERFSLLMGRMSAAYSLVILTPDRLMAARDPYGIRPLCVGKIEGGFVVASESCALAPIGAEYLRAVRPGEVVMIDDSGMQSMQVASSPRHAHCSFEHIYFARPDSLLDESEVYGTRVRLGEELAREHPADADIVIGVPDSGTPHAIGYAEGSGIPYAEGLIKNRYVQRTFIAPDQRLRDLGARLKYGPISKTIAGKRVVVVDDSIVRGTTMPNIVSLLRDSSAREVHVRVAAPPIQHPCYLGVDMASYSELIAAQHSTDEICEQVGADSLAYLSVEGLRRVVAPDTLFCDACFTGEYPVDVSHHSVL</sequence>
<dbReference type="HAMAP" id="MF_01931">
    <property type="entry name" value="PurF"/>
    <property type="match status" value="1"/>
</dbReference>
<evidence type="ECO:0000256" key="6">
    <source>
        <dbReference type="ARBA" id="ARBA00022962"/>
    </source>
</evidence>
<keyword evidence="5 7" id="KW-0658">Purine biosynthesis</keyword>
<evidence type="ECO:0000256" key="8">
    <source>
        <dbReference type="PIRNR" id="PIRNR000485"/>
    </source>
</evidence>
<dbReference type="SUPFAM" id="SSF53271">
    <property type="entry name" value="PRTase-like"/>
    <property type="match status" value="1"/>
</dbReference>
<dbReference type="InterPro" id="IPR017932">
    <property type="entry name" value="GATase_2_dom"/>
</dbReference>
<feature type="active site" description="Nucleophile" evidence="7 9">
    <location>
        <position position="10"/>
    </location>
</feature>
<keyword evidence="7" id="KW-0004">4Fe-4S</keyword>
<feature type="binding site" evidence="7 11">
    <location>
        <position position="445"/>
    </location>
    <ligand>
        <name>[4Fe-4S] cluster</name>
        <dbReference type="ChEBI" id="CHEBI:49883"/>
    </ligand>
</feature>
<feature type="binding site" evidence="7 11">
    <location>
        <position position="246"/>
    </location>
    <ligand>
        <name>[4Fe-4S] cluster</name>
        <dbReference type="ChEBI" id="CHEBI:49883"/>
    </ligand>
</feature>
<name>A0A845D8L0_9BACT</name>
<dbReference type="EMBL" id="VXOY01000009">
    <property type="protein sequence ID" value="MYE38060.1"/>
    <property type="molecule type" value="Genomic_DNA"/>
</dbReference>
<comment type="cofactor">
    <cofactor evidence="7 11">
        <name>[4Fe-4S] cluster</name>
        <dbReference type="ChEBI" id="CHEBI:49883"/>
    </cofactor>
    <text evidence="7 11">Binds 1 [4Fe-4S] cluster per subunit.</text>
</comment>
<evidence type="ECO:0000313" key="14">
    <source>
        <dbReference type="Proteomes" id="UP000449092"/>
    </source>
</evidence>
<evidence type="ECO:0000256" key="9">
    <source>
        <dbReference type="PIRSR" id="PIRSR000485-1"/>
    </source>
</evidence>
<comment type="catalytic activity">
    <reaction evidence="7 8">
        <text>5-phospho-beta-D-ribosylamine + L-glutamate + diphosphate = 5-phospho-alpha-D-ribose 1-diphosphate + L-glutamine + H2O</text>
        <dbReference type="Rhea" id="RHEA:14905"/>
        <dbReference type="ChEBI" id="CHEBI:15377"/>
        <dbReference type="ChEBI" id="CHEBI:29985"/>
        <dbReference type="ChEBI" id="CHEBI:33019"/>
        <dbReference type="ChEBI" id="CHEBI:58017"/>
        <dbReference type="ChEBI" id="CHEBI:58359"/>
        <dbReference type="ChEBI" id="CHEBI:58681"/>
        <dbReference type="EC" id="2.4.2.14"/>
    </reaction>
</comment>
<organism evidence="13 14">
    <name type="scientific">Candidatus Spechtbacteria bacterium SB0662_bin_43</name>
    <dbReference type="NCBI Taxonomy" id="2604897"/>
    <lineage>
        <taxon>Bacteria</taxon>
        <taxon>Candidatus Spechtiibacteriota</taxon>
    </lineage>
</organism>
<dbReference type="GO" id="GO:0009113">
    <property type="term" value="P:purine nucleobase biosynthetic process"/>
    <property type="evidence" value="ECO:0007669"/>
    <property type="project" value="UniProtKB-UniRule"/>
</dbReference>
<dbReference type="Proteomes" id="UP000449092">
    <property type="component" value="Unassembled WGS sequence"/>
</dbReference>
<keyword evidence="3 7" id="KW-0328">Glycosyltransferase</keyword>
<evidence type="ECO:0000256" key="3">
    <source>
        <dbReference type="ARBA" id="ARBA00022676"/>
    </source>
</evidence>
<evidence type="ECO:0000259" key="12">
    <source>
        <dbReference type="PROSITE" id="PS51278"/>
    </source>
</evidence>
<keyword evidence="6 7" id="KW-0315">Glutamine amidotransferase</keyword>
<evidence type="ECO:0000256" key="11">
    <source>
        <dbReference type="PIRSR" id="PIRSR000485-3"/>
    </source>
</evidence>
<dbReference type="PANTHER" id="PTHR11907">
    <property type="entry name" value="AMIDOPHOSPHORIBOSYLTRANSFERASE"/>
    <property type="match status" value="1"/>
</dbReference>